<feature type="compositionally biased region" description="Acidic residues" evidence="8">
    <location>
        <begin position="178"/>
        <end position="187"/>
    </location>
</feature>
<evidence type="ECO:0000256" key="2">
    <source>
        <dbReference type="ARBA" id="ARBA00004123"/>
    </source>
</evidence>
<dbReference type="GO" id="GO:0004518">
    <property type="term" value="F:nuclease activity"/>
    <property type="evidence" value="ECO:0007669"/>
    <property type="project" value="UniProtKB-KW"/>
</dbReference>
<dbReference type="Proteomes" id="UP001066276">
    <property type="component" value="Chromosome 10"/>
</dbReference>
<dbReference type="InterPro" id="IPR027806">
    <property type="entry name" value="HARBI1_dom"/>
</dbReference>
<evidence type="ECO:0000256" key="3">
    <source>
        <dbReference type="ARBA" id="ARBA00006958"/>
    </source>
</evidence>
<evidence type="ECO:0000256" key="7">
    <source>
        <dbReference type="ARBA" id="ARBA00023242"/>
    </source>
</evidence>
<dbReference type="AlphaFoldDB" id="A0AAV7LXJ9"/>
<comment type="cofactor">
    <cofactor evidence="1">
        <name>a divalent metal cation</name>
        <dbReference type="ChEBI" id="CHEBI:60240"/>
    </cofactor>
</comment>
<keyword evidence="6" id="KW-0378">Hydrolase</keyword>
<gene>
    <name evidence="10" type="ORF">NDU88_001398</name>
</gene>
<feature type="domain" description="DDE Tnp4" evidence="9">
    <location>
        <begin position="61"/>
        <end position="145"/>
    </location>
</feature>
<comment type="caution">
    <text evidence="10">The sequence shown here is derived from an EMBL/GenBank/DDBJ whole genome shotgun (WGS) entry which is preliminary data.</text>
</comment>
<dbReference type="GO" id="GO:0016787">
    <property type="term" value="F:hydrolase activity"/>
    <property type="evidence" value="ECO:0007669"/>
    <property type="project" value="UniProtKB-KW"/>
</dbReference>
<keyword evidence="11" id="KW-1185">Reference proteome</keyword>
<dbReference type="EMBL" id="JANPWB010000014">
    <property type="protein sequence ID" value="KAJ1096255.1"/>
    <property type="molecule type" value="Genomic_DNA"/>
</dbReference>
<dbReference type="PANTHER" id="PTHR22930">
    <property type="match status" value="1"/>
</dbReference>
<name>A0AAV7LXJ9_PLEWA</name>
<reference evidence="10" key="1">
    <citation type="journal article" date="2022" name="bioRxiv">
        <title>Sequencing and chromosome-scale assembly of the giantPleurodeles waltlgenome.</title>
        <authorList>
            <person name="Brown T."/>
            <person name="Elewa A."/>
            <person name="Iarovenko S."/>
            <person name="Subramanian E."/>
            <person name="Araus A.J."/>
            <person name="Petzold A."/>
            <person name="Susuki M."/>
            <person name="Suzuki K.-i.T."/>
            <person name="Hayashi T."/>
            <person name="Toyoda A."/>
            <person name="Oliveira C."/>
            <person name="Osipova E."/>
            <person name="Leigh N.D."/>
            <person name="Simon A."/>
            <person name="Yun M.H."/>
        </authorList>
    </citation>
    <scope>NUCLEOTIDE SEQUENCE</scope>
    <source>
        <strain evidence="10">20211129_DDA</strain>
        <tissue evidence="10">Liver</tissue>
    </source>
</reference>
<sequence>MPLKKWALLKDKKWALALLNSAAEITIVCQDLQEHLKVKATDVFLQVETEGMSVSSPDRVAEFPGSVHDPFVLRNSSVPHMMGQLQGDRAWLTGDSGYPNLQWLLTPVRNPKTDAERNYNEAHGRTRRVIEHTIGLLKARFSCLHLSGSGGFLCYVPDKACKEGAVQPALQPQRRDESDGEEEEGEDINPRTQLIRLYFQ</sequence>
<dbReference type="Pfam" id="PF13359">
    <property type="entry name" value="DDE_Tnp_4"/>
    <property type="match status" value="1"/>
</dbReference>
<dbReference type="PANTHER" id="PTHR22930:SF267">
    <property type="entry name" value="NUCLEASE HARBI1-RELATED"/>
    <property type="match status" value="1"/>
</dbReference>
<evidence type="ECO:0000256" key="4">
    <source>
        <dbReference type="ARBA" id="ARBA00022722"/>
    </source>
</evidence>
<organism evidence="10 11">
    <name type="scientific">Pleurodeles waltl</name>
    <name type="common">Iberian ribbed newt</name>
    <dbReference type="NCBI Taxonomy" id="8319"/>
    <lineage>
        <taxon>Eukaryota</taxon>
        <taxon>Metazoa</taxon>
        <taxon>Chordata</taxon>
        <taxon>Craniata</taxon>
        <taxon>Vertebrata</taxon>
        <taxon>Euteleostomi</taxon>
        <taxon>Amphibia</taxon>
        <taxon>Batrachia</taxon>
        <taxon>Caudata</taxon>
        <taxon>Salamandroidea</taxon>
        <taxon>Salamandridae</taxon>
        <taxon>Pleurodelinae</taxon>
        <taxon>Pleurodeles</taxon>
    </lineage>
</organism>
<keyword evidence="4" id="KW-0540">Nuclease</keyword>
<keyword evidence="7" id="KW-0539">Nucleus</keyword>
<dbReference type="InterPro" id="IPR045249">
    <property type="entry name" value="HARBI1-like"/>
</dbReference>
<protein>
    <recommendedName>
        <fullName evidence="9">DDE Tnp4 domain-containing protein</fullName>
    </recommendedName>
</protein>
<dbReference type="GO" id="GO:0005634">
    <property type="term" value="C:nucleus"/>
    <property type="evidence" value="ECO:0007669"/>
    <property type="project" value="UniProtKB-SubCell"/>
</dbReference>
<evidence type="ECO:0000256" key="5">
    <source>
        <dbReference type="ARBA" id="ARBA00022723"/>
    </source>
</evidence>
<feature type="region of interest" description="Disordered" evidence="8">
    <location>
        <begin position="167"/>
        <end position="193"/>
    </location>
</feature>
<evidence type="ECO:0000313" key="10">
    <source>
        <dbReference type="EMBL" id="KAJ1096255.1"/>
    </source>
</evidence>
<evidence type="ECO:0000256" key="6">
    <source>
        <dbReference type="ARBA" id="ARBA00022801"/>
    </source>
</evidence>
<evidence type="ECO:0000256" key="8">
    <source>
        <dbReference type="SAM" id="MobiDB-lite"/>
    </source>
</evidence>
<comment type="subcellular location">
    <subcellularLocation>
        <location evidence="2">Nucleus</location>
    </subcellularLocation>
</comment>
<comment type="similarity">
    <text evidence="3">Belongs to the HARBI1 family.</text>
</comment>
<dbReference type="GO" id="GO:0046872">
    <property type="term" value="F:metal ion binding"/>
    <property type="evidence" value="ECO:0007669"/>
    <property type="project" value="UniProtKB-KW"/>
</dbReference>
<evidence type="ECO:0000259" key="9">
    <source>
        <dbReference type="Pfam" id="PF13359"/>
    </source>
</evidence>
<evidence type="ECO:0000256" key="1">
    <source>
        <dbReference type="ARBA" id="ARBA00001968"/>
    </source>
</evidence>
<keyword evidence="5" id="KW-0479">Metal-binding</keyword>
<evidence type="ECO:0000313" key="11">
    <source>
        <dbReference type="Proteomes" id="UP001066276"/>
    </source>
</evidence>
<proteinExistence type="inferred from homology"/>
<accession>A0AAV7LXJ9</accession>